<feature type="domain" description="C2H2-type" evidence="10">
    <location>
        <begin position="429"/>
        <end position="456"/>
    </location>
</feature>
<evidence type="ECO:0000313" key="12">
    <source>
        <dbReference type="Proteomes" id="UP000694388"/>
    </source>
</evidence>
<keyword evidence="5 9" id="KW-0863">Zinc-finger</keyword>
<dbReference type="SUPFAM" id="SSF57667">
    <property type="entry name" value="beta-beta-alpha zinc fingers"/>
    <property type="match status" value="6"/>
</dbReference>
<dbReference type="GO" id="GO:0000978">
    <property type="term" value="F:RNA polymerase II cis-regulatory region sequence-specific DNA binding"/>
    <property type="evidence" value="ECO:0007669"/>
    <property type="project" value="TreeGrafter"/>
</dbReference>
<dbReference type="GeneTree" id="ENSGT01030000234576"/>
<dbReference type="AlphaFoldDB" id="A0A8C4X1F8"/>
<dbReference type="Proteomes" id="UP000694388">
    <property type="component" value="Unplaced"/>
</dbReference>
<evidence type="ECO:0000256" key="1">
    <source>
        <dbReference type="ARBA" id="ARBA00004123"/>
    </source>
</evidence>
<feature type="domain" description="C2H2-type" evidence="10">
    <location>
        <begin position="540"/>
        <end position="566"/>
    </location>
</feature>
<dbReference type="Gene3D" id="3.30.160.60">
    <property type="entry name" value="Classic Zinc Finger"/>
    <property type="match status" value="10"/>
</dbReference>
<dbReference type="FunFam" id="3.30.160.60:FF:001174">
    <property type="entry name" value="zinc finger protein 527 isoform X1"/>
    <property type="match status" value="2"/>
</dbReference>
<name>A0A8C4X1F8_EPTBU</name>
<dbReference type="FunFam" id="3.30.160.60:FF:001016">
    <property type="entry name" value="zinc finger protein 850-like"/>
    <property type="match status" value="2"/>
</dbReference>
<keyword evidence="3" id="KW-0479">Metal-binding</keyword>
<feature type="domain" description="C2H2-type" evidence="10">
    <location>
        <begin position="260"/>
        <end position="287"/>
    </location>
</feature>
<dbReference type="PANTHER" id="PTHR24384">
    <property type="entry name" value="FINGER PUTATIVE TRANSCRIPTION FACTOR FAMILY-RELATED"/>
    <property type="match status" value="1"/>
</dbReference>
<dbReference type="PROSITE" id="PS50157">
    <property type="entry name" value="ZINC_FINGER_C2H2_2"/>
    <property type="match status" value="10"/>
</dbReference>
<accession>A0A8C4X1F8</accession>
<evidence type="ECO:0000256" key="3">
    <source>
        <dbReference type="ARBA" id="ARBA00022723"/>
    </source>
</evidence>
<keyword evidence="12" id="KW-1185">Reference proteome</keyword>
<feature type="domain" description="C2H2-type" evidence="10">
    <location>
        <begin position="371"/>
        <end position="400"/>
    </location>
</feature>
<evidence type="ECO:0000259" key="10">
    <source>
        <dbReference type="PROSITE" id="PS50157"/>
    </source>
</evidence>
<dbReference type="GO" id="GO:0000981">
    <property type="term" value="F:DNA-binding transcription factor activity, RNA polymerase II-specific"/>
    <property type="evidence" value="ECO:0007669"/>
    <property type="project" value="TreeGrafter"/>
</dbReference>
<feature type="domain" description="C2H2-type" evidence="10">
    <location>
        <begin position="343"/>
        <end position="370"/>
    </location>
</feature>
<keyword evidence="8" id="KW-0539">Nucleus</keyword>
<dbReference type="PROSITE" id="PS00028">
    <property type="entry name" value="ZINC_FINGER_C2H2_1"/>
    <property type="match status" value="9"/>
</dbReference>
<organism evidence="11 12">
    <name type="scientific">Eptatretus burgeri</name>
    <name type="common">Inshore hagfish</name>
    <dbReference type="NCBI Taxonomy" id="7764"/>
    <lineage>
        <taxon>Eukaryota</taxon>
        <taxon>Metazoa</taxon>
        <taxon>Chordata</taxon>
        <taxon>Craniata</taxon>
        <taxon>Vertebrata</taxon>
        <taxon>Cyclostomata</taxon>
        <taxon>Myxini</taxon>
        <taxon>Myxiniformes</taxon>
        <taxon>Myxinidae</taxon>
        <taxon>Eptatretinae</taxon>
        <taxon>Eptatretus</taxon>
    </lineage>
</organism>
<dbReference type="InterPro" id="IPR036236">
    <property type="entry name" value="Znf_C2H2_sf"/>
</dbReference>
<feature type="domain" description="C2H2-type" evidence="10">
    <location>
        <begin position="288"/>
        <end position="315"/>
    </location>
</feature>
<evidence type="ECO:0000313" key="11">
    <source>
        <dbReference type="Ensembl" id="ENSEBUP00000026441.1"/>
    </source>
</evidence>
<evidence type="ECO:0000256" key="8">
    <source>
        <dbReference type="ARBA" id="ARBA00023242"/>
    </source>
</evidence>
<feature type="domain" description="C2H2-type" evidence="10">
    <location>
        <begin position="232"/>
        <end position="259"/>
    </location>
</feature>
<dbReference type="InterPro" id="IPR013087">
    <property type="entry name" value="Znf_C2H2_type"/>
</dbReference>
<feature type="domain" description="C2H2-type" evidence="10">
    <location>
        <begin position="457"/>
        <end position="484"/>
    </location>
</feature>
<comment type="similarity">
    <text evidence="2">Belongs to the krueppel C2H2-type zinc-finger protein family.</text>
</comment>
<dbReference type="GO" id="GO:0005634">
    <property type="term" value="C:nucleus"/>
    <property type="evidence" value="ECO:0007669"/>
    <property type="project" value="UniProtKB-SubCell"/>
</dbReference>
<dbReference type="PANTHER" id="PTHR24384:SF218">
    <property type="entry name" value="ZINC FINGER PROTEIN 502"/>
    <property type="match status" value="1"/>
</dbReference>
<evidence type="ECO:0000256" key="4">
    <source>
        <dbReference type="ARBA" id="ARBA00022737"/>
    </source>
</evidence>
<dbReference type="FunFam" id="3.30.160.60:FF:001450">
    <property type="entry name" value="zinc finger protein 774"/>
    <property type="match status" value="2"/>
</dbReference>
<evidence type="ECO:0000256" key="6">
    <source>
        <dbReference type="ARBA" id="ARBA00022833"/>
    </source>
</evidence>
<dbReference type="Ensembl" id="ENSEBUT00000027017.1">
    <property type="protein sequence ID" value="ENSEBUP00000026441.1"/>
    <property type="gene ID" value="ENSEBUG00000016285.1"/>
</dbReference>
<evidence type="ECO:0000256" key="2">
    <source>
        <dbReference type="ARBA" id="ARBA00006991"/>
    </source>
</evidence>
<dbReference type="InterPro" id="IPR050752">
    <property type="entry name" value="C2H2-ZF_domain"/>
</dbReference>
<evidence type="ECO:0000256" key="5">
    <source>
        <dbReference type="ARBA" id="ARBA00022771"/>
    </source>
</evidence>
<reference evidence="11" key="1">
    <citation type="submission" date="2025-08" db="UniProtKB">
        <authorList>
            <consortium name="Ensembl"/>
        </authorList>
    </citation>
    <scope>IDENTIFICATION</scope>
</reference>
<proteinExistence type="inferred from homology"/>
<dbReference type="Pfam" id="PF00096">
    <property type="entry name" value="zf-C2H2"/>
    <property type="match status" value="8"/>
</dbReference>
<evidence type="ECO:0000256" key="7">
    <source>
        <dbReference type="ARBA" id="ARBA00023125"/>
    </source>
</evidence>
<dbReference type="SMART" id="SM00355">
    <property type="entry name" value="ZnF_C2H2"/>
    <property type="match status" value="10"/>
</dbReference>
<comment type="subcellular location">
    <subcellularLocation>
        <location evidence="1">Nucleus</location>
    </subcellularLocation>
</comment>
<keyword evidence="7" id="KW-0238">DNA-binding</keyword>
<feature type="domain" description="C2H2-type" evidence="10">
    <location>
        <begin position="401"/>
        <end position="428"/>
    </location>
</feature>
<dbReference type="GO" id="GO:0008270">
    <property type="term" value="F:zinc ion binding"/>
    <property type="evidence" value="ECO:0007669"/>
    <property type="project" value="UniProtKB-KW"/>
</dbReference>
<reference evidence="11" key="2">
    <citation type="submission" date="2025-09" db="UniProtKB">
        <authorList>
            <consortium name="Ensembl"/>
        </authorList>
    </citation>
    <scope>IDENTIFICATION</scope>
</reference>
<protein>
    <recommendedName>
        <fullName evidence="10">C2H2-type domain-containing protein</fullName>
    </recommendedName>
</protein>
<evidence type="ECO:0000256" key="9">
    <source>
        <dbReference type="PROSITE-ProRule" id="PRU00042"/>
    </source>
</evidence>
<keyword evidence="4" id="KW-0677">Repeat</keyword>
<sequence length="566" mass="63931">MIGGKPWGNLPASDCSDVYQGGAEVSSTRRRSPWVNPRRFLQVGARNVLSQREDDHLSLLSSELKRLDNCITALSAVWRPDCANIMASGYTDYWSGRSEGYHAQGVAVAMSNKLTPLIVDVTPVNEHIMRLRICHSLGVISLVFVYNAFSGQGNGQQAVCHLDVESSSLTAMARMGNELDPHLGNGFEELPLVPSESTPMAHGYLRQQGKRPIGRPRKDDQLVFQDTRNWPLLCTQCGKGFASRSSLIIHMRSHTGEKPYPCKYCGRAFSSSSNLAAHEKRHMSGKMFTCRDCGKSFRTKSQLAVHCKCHFGEKRFHVRQRSRVFPTKSTLAEHKMHVPKTLNLCFICGKRVRCPSALSVHMRCHTGEKPFECKLCGRSFTLKSNLKRHHLVFQDTRNWPLLCTQCGKGFASRSSLIIHMRSHTGEKPYPCKYCGRAFSSSSNLAAHEKRHMSGKMFTCRDCGKSFRTKSQLAVHCKCHFGEKRFHVRQRSRVFPTKSTLAEHKMHVPKTLNLCFICGKRVRCPSALSVHMRCHTGEKPFECKLCGRSFTLKSNLKRHHVLHCKIK</sequence>
<feature type="domain" description="C2H2-type" evidence="10">
    <location>
        <begin position="512"/>
        <end position="539"/>
    </location>
</feature>
<keyword evidence="6" id="KW-0862">Zinc</keyword>